<reference evidence="1" key="1">
    <citation type="submission" date="2018-05" db="EMBL/GenBank/DDBJ databases">
        <authorList>
            <person name="Lanie J.A."/>
            <person name="Ng W.-L."/>
            <person name="Kazmierczak K.M."/>
            <person name="Andrzejewski T.M."/>
            <person name="Davidsen T.M."/>
            <person name="Wayne K.J."/>
            <person name="Tettelin H."/>
            <person name="Glass J.I."/>
            <person name="Rusch D."/>
            <person name="Podicherti R."/>
            <person name="Tsui H.-C.T."/>
            <person name="Winkler M.E."/>
        </authorList>
    </citation>
    <scope>NUCLEOTIDE SEQUENCE</scope>
</reference>
<proteinExistence type="predicted"/>
<gene>
    <name evidence="1" type="ORF">METZ01_LOCUS435295</name>
</gene>
<accession>A0A382YHM0</accession>
<feature type="non-terminal residue" evidence="1">
    <location>
        <position position="25"/>
    </location>
</feature>
<evidence type="ECO:0000313" key="1">
    <source>
        <dbReference type="EMBL" id="SVD82441.1"/>
    </source>
</evidence>
<organism evidence="1">
    <name type="scientific">marine metagenome</name>
    <dbReference type="NCBI Taxonomy" id="408172"/>
    <lineage>
        <taxon>unclassified sequences</taxon>
        <taxon>metagenomes</taxon>
        <taxon>ecological metagenomes</taxon>
    </lineage>
</organism>
<dbReference type="EMBL" id="UINC01175689">
    <property type="protein sequence ID" value="SVD82441.1"/>
    <property type="molecule type" value="Genomic_DNA"/>
</dbReference>
<sequence>MADTIEEQTKLLAEASKALAESHEK</sequence>
<dbReference type="AlphaFoldDB" id="A0A382YHM0"/>
<name>A0A382YHM0_9ZZZZ</name>
<protein>
    <submittedName>
        <fullName evidence="1">Uncharacterized protein</fullName>
    </submittedName>
</protein>